<dbReference type="PATRIC" id="fig|507626.3.peg.2833"/>
<dbReference type="STRING" id="507626.LOKO_02836"/>
<dbReference type="EMBL" id="CP014226">
    <property type="protein sequence ID" value="AMD01887.1"/>
    <property type="molecule type" value="Genomic_DNA"/>
</dbReference>
<organism evidence="1 2">
    <name type="scientific">Halomonas chromatireducens</name>
    <dbReference type="NCBI Taxonomy" id="507626"/>
    <lineage>
        <taxon>Bacteria</taxon>
        <taxon>Pseudomonadati</taxon>
        <taxon>Pseudomonadota</taxon>
        <taxon>Gammaproteobacteria</taxon>
        <taxon>Oceanospirillales</taxon>
        <taxon>Halomonadaceae</taxon>
        <taxon>Halomonas</taxon>
    </lineage>
</organism>
<protein>
    <submittedName>
        <fullName evidence="1">Uncharacterized protein</fullName>
    </submittedName>
</protein>
<evidence type="ECO:0000313" key="1">
    <source>
        <dbReference type="EMBL" id="AMD01887.1"/>
    </source>
</evidence>
<gene>
    <name evidence="1" type="ORF">LOKO_02836</name>
</gene>
<evidence type="ECO:0000313" key="2">
    <source>
        <dbReference type="Proteomes" id="UP000063387"/>
    </source>
</evidence>
<proteinExistence type="predicted"/>
<accession>A0A120JWG1</accession>
<dbReference type="Proteomes" id="UP000063387">
    <property type="component" value="Chromosome"/>
</dbReference>
<name>A0A120JWG1_9GAMM</name>
<reference evidence="1 2" key="1">
    <citation type="journal article" date="2016" name="Genome Announc.">
        <title>Draft Genome Sequence of 'Halomonas chromatireducens' Strain AGD 8-3, a Haloalkaliphilic Chromate- and Selenite-Reducing Gammaproteobacterium.</title>
        <authorList>
            <person name="Sharko F.S."/>
            <person name="Shapovalova A.A."/>
            <person name="Tsygankova S.V."/>
            <person name="Komova A.V."/>
            <person name="Boulygina E.S."/>
            <person name="Teslyuk A.B."/>
            <person name="Gotovtsev P.M."/>
            <person name="Namsaraev Z.B."/>
            <person name="Khijniak T.V."/>
            <person name="Nedoluzhko A.V."/>
            <person name="Vasilov R.G."/>
        </authorList>
    </citation>
    <scope>NUCLEOTIDE SEQUENCE [LARGE SCALE GENOMIC DNA]</scope>
    <source>
        <strain evidence="1 2">AGD 8-3</strain>
    </source>
</reference>
<keyword evidence="2" id="KW-1185">Reference proteome</keyword>
<sequence length="53" mass="5862">MKHRHFLLYSTLGGLALSTSGLLSYVVAGRHGGTSRCFIEHEELGMMATVRIR</sequence>
<reference evidence="1 2" key="2">
    <citation type="submission" date="2016-02" db="EMBL/GenBank/DDBJ databases">
        <authorList>
            <person name="Wen L."/>
            <person name="He K."/>
            <person name="Yang H."/>
        </authorList>
    </citation>
    <scope>NUCLEOTIDE SEQUENCE [LARGE SCALE GENOMIC DNA]</scope>
    <source>
        <strain evidence="1 2">AGD 8-3</strain>
    </source>
</reference>
<dbReference type="AlphaFoldDB" id="A0A120JWG1"/>
<dbReference type="RefSeq" id="WP_158509950.1">
    <property type="nucleotide sequence ID" value="NZ_CP014226.1"/>
</dbReference>
<dbReference type="KEGG" id="hco:LOKO_02836"/>